<evidence type="ECO:0000259" key="1">
    <source>
        <dbReference type="SMART" id="SM00587"/>
    </source>
</evidence>
<dbReference type="OrthoDB" id="191037at2759"/>
<feature type="domain" description="CHK kinase-like" evidence="1">
    <location>
        <begin position="140"/>
        <end position="329"/>
    </location>
</feature>
<reference evidence="2" key="1">
    <citation type="submission" date="2021-12" db="EMBL/GenBank/DDBJ databases">
        <authorList>
            <person name="King R."/>
        </authorList>
    </citation>
    <scope>NUCLEOTIDE SEQUENCE</scope>
</reference>
<dbReference type="InterPro" id="IPR015897">
    <property type="entry name" value="CHK_kinase-like"/>
</dbReference>
<dbReference type="Pfam" id="PF02958">
    <property type="entry name" value="EcKL"/>
    <property type="match status" value="1"/>
</dbReference>
<evidence type="ECO:0000313" key="3">
    <source>
        <dbReference type="Proteomes" id="UP001153714"/>
    </source>
</evidence>
<keyword evidence="3" id="KW-1185">Reference proteome</keyword>
<proteinExistence type="predicted"/>
<gene>
    <name evidence="2" type="ORF">DIATSA_LOCUS11470</name>
</gene>
<name>A0A9N9WI81_9NEOP</name>
<sequence>MSCFESCRSELNLHATHIDGNISPTVEKSIIRIVQKEGFLDYKVDIRDISTDGGNYLANLQEIEVKGKTKSGEKEIDLFIKNKLQTESCPIPIDEAYEREAFFYNELAEIYNELQEKANVPVEERLEIAKSYKESNSDATILENLAKKGYKTWSRFEPISQQFAEISIKELAKFHALSFALQRKRPEYFESKIKTIKHLMELSSEWENYLGDVCAATASFLENEGYEKGLKVKFFSKIIENYKLLVNPPDTLSTCLCHGDFRPNNIMILEENGEIKKVIPVDYQIINYGCPVTDLIYFVFMGSDKNLRRDHLEDFKDLYYETFENFLAHFNVRAKDVYSRERFEKEYRYRIDNGLCSFLMASPFLFGTDDDIPELNNGLSKVKINFKNPACKERIRGVVDDFIQWGYL</sequence>
<dbReference type="SMART" id="SM00587">
    <property type="entry name" value="CHK"/>
    <property type="match status" value="1"/>
</dbReference>
<accession>A0A9N9WI81</accession>
<reference evidence="2" key="2">
    <citation type="submission" date="2022-10" db="EMBL/GenBank/DDBJ databases">
        <authorList>
            <consortium name="ENA_rothamsted_submissions"/>
            <consortium name="culmorum"/>
            <person name="King R."/>
        </authorList>
    </citation>
    <scope>NUCLEOTIDE SEQUENCE</scope>
</reference>
<dbReference type="AlphaFoldDB" id="A0A9N9WI81"/>
<evidence type="ECO:0000313" key="2">
    <source>
        <dbReference type="EMBL" id="CAG9794069.1"/>
    </source>
</evidence>
<dbReference type="PANTHER" id="PTHR11012:SF30">
    <property type="entry name" value="PROTEIN KINASE-LIKE DOMAIN-CONTAINING"/>
    <property type="match status" value="1"/>
</dbReference>
<dbReference type="InterPro" id="IPR011009">
    <property type="entry name" value="Kinase-like_dom_sf"/>
</dbReference>
<dbReference type="SUPFAM" id="SSF56112">
    <property type="entry name" value="Protein kinase-like (PK-like)"/>
    <property type="match status" value="1"/>
</dbReference>
<dbReference type="Gene3D" id="3.90.1200.10">
    <property type="match status" value="1"/>
</dbReference>
<organism evidence="2 3">
    <name type="scientific">Diatraea saccharalis</name>
    <name type="common">sugarcane borer</name>
    <dbReference type="NCBI Taxonomy" id="40085"/>
    <lineage>
        <taxon>Eukaryota</taxon>
        <taxon>Metazoa</taxon>
        <taxon>Ecdysozoa</taxon>
        <taxon>Arthropoda</taxon>
        <taxon>Hexapoda</taxon>
        <taxon>Insecta</taxon>
        <taxon>Pterygota</taxon>
        <taxon>Neoptera</taxon>
        <taxon>Endopterygota</taxon>
        <taxon>Lepidoptera</taxon>
        <taxon>Glossata</taxon>
        <taxon>Ditrysia</taxon>
        <taxon>Pyraloidea</taxon>
        <taxon>Crambidae</taxon>
        <taxon>Crambinae</taxon>
        <taxon>Diatraea</taxon>
    </lineage>
</organism>
<dbReference type="Proteomes" id="UP001153714">
    <property type="component" value="Chromosome 6"/>
</dbReference>
<protein>
    <recommendedName>
        <fullName evidence="1">CHK kinase-like domain-containing protein</fullName>
    </recommendedName>
</protein>
<dbReference type="PANTHER" id="PTHR11012">
    <property type="entry name" value="PROTEIN KINASE-LIKE DOMAIN-CONTAINING"/>
    <property type="match status" value="1"/>
</dbReference>
<dbReference type="EMBL" id="OU893337">
    <property type="protein sequence ID" value="CAG9794069.1"/>
    <property type="molecule type" value="Genomic_DNA"/>
</dbReference>
<dbReference type="InterPro" id="IPR004119">
    <property type="entry name" value="EcKL"/>
</dbReference>